<feature type="transmembrane region" description="Helical" evidence="10">
    <location>
        <begin position="338"/>
        <end position="367"/>
    </location>
</feature>
<feature type="transmembrane region" description="Helical" evidence="10">
    <location>
        <begin position="286"/>
        <end position="307"/>
    </location>
</feature>
<dbReference type="EMBL" id="JACBZT010000001">
    <property type="protein sequence ID" value="NYJ05671.1"/>
    <property type="molecule type" value="Genomic_DNA"/>
</dbReference>
<evidence type="ECO:0000256" key="1">
    <source>
        <dbReference type="ARBA" id="ARBA00004651"/>
    </source>
</evidence>
<dbReference type="AlphaFoldDB" id="A0A853CEU4"/>
<feature type="transmembrane region" description="Helical" evidence="10">
    <location>
        <begin position="195"/>
        <end position="214"/>
    </location>
</feature>
<comment type="similarity">
    <text evidence="2 9">Belongs to the sodium:solute symporter (SSF) (TC 2.A.21) family.</text>
</comment>
<feature type="transmembrane region" description="Helical" evidence="10">
    <location>
        <begin position="451"/>
        <end position="473"/>
    </location>
</feature>
<comment type="caution">
    <text evidence="11">The sequence shown here is derived from an EMBL/GenBank/DDBJ whole genome shotgun (WGS) entry which is preliminary data.</text>
</comment>
<evidence type="ECO:0000256" key="5">
    <source>
        <dbReference type="ARBA" id="ARBA00022692"/>
    </source>
</evidence>
<accession>A0A853CEU4</accession>
<evidence type="ECO:0000256" key="10">
    <source>
        <dbReference type="SAM" id="Phobius"/>
    </source>
</evidence>
<keyword evidence="12" id="KW-1185">Reference proteome</keyword>
<feature type="transmembrane region" description="Helical" evidence="10">
    <location>
        <begin position="165"/>
        <end position="183"/>
    </location>
</feature>
<keyword evidence="3" id="KW-0813">Transport</keyword>
<evidence type="ECO:0000256" key="3">
    <source>
        <dbReference type="ARBA" id="ARBA00022448"/>
    </source>
</evidence>
<evidence type="ECO:0000256" key="9">
    <source>
        <dbReference type="RuleBase" id="RU362091"/>
    </source>
</evidence>
<feature type="transmembrane region" description="Helical" evidence="10">
    <location>
        <begin position="388"/>
        <end position="408"/>
    </location>
</feature>
<keyword evidence="4" id="KW-1003">Cell membrane</keyword>
<keyword evidence="6" id="KW-0769">Symport</keyword>
<dbReference type="GO" id="GO:0006847">
    <property type="term" value="P:plasma membrane acetate transport"/>
    <property type="evidence" value="ECO:0007669"/>
    <property type="project" value="TreeGrafter"/>
</dbReference>
<dbReference type="GO" id="GO:0015293">
    <property type="term" value="F:symporter activity"/>
    <property type="evidence" value="ECO:0007669"/>
    <property type="project" value="UniProtKB-KW"/>
</dbReference>
<gene>
    <name evidence="11" type="ORF">GGQ55_001949</name>
</gene>
<evidence type="ECO:0000313" key="12">
    <source>
        <dbReference type="Proteomes" id="UP000541969"/>
    </source>
</evidence>
<feature type="transmembrane region" description="Helical" evidence="10">
    <location>
        <begin position="414"/>
        <end position="439"/>
    </location>
</feature>
<evidence type="ECO:0000256" key="2">
    <source>
        <dbReference type="ARBA" id="ARBA00006434"/>
    </source>
</evidence>
<dbReference type="InterPro" id="IPR001734">
    <property type="entry name" value="Na/solute_symporter"/>
</dbReference>
<keyword evidence="5 10" id="KW-0812">Transmembrane</keyword>
<feature type="transmembrane region" description="Helical" evidence="10">
    <location>
        <begin position="15"/>
        <end position="33"/>
    </location>
</feature>
<reference evidence="11 12" key="1">
    <citation type="submission" date="2020-07" db="EMBL/GenBank/DDBJ databases">
        <title>Sequencing the genomes of 1000 actinobacteria strains.</title>
        <authorList>
            <person name="Klenk H.-P."/>
        </authorList>
    </citation>
    <scope>NUCLEOTIDE SEQUENCE [LARGE SCALE GENOMIC DNA]</scope>
    <source>
        <strain evidence="11 12">DSM 104001</strain>
    </source>
</reference>
<feature type="transmembrane region" description="Helical" evidence="10">
    <location>
        <begin position="86"/>
        <end position="107"/>
    </location>
</feature>
<evidence type="ECO:0000256" key="4">
    <source>
        <dbReference type="ARBA" id="ARBA00022475"/>
    </source>
</evidence>
<dbReference type="Proteomes" id="UP000541969">
    <property type="component" value="Unassembled WGS sequence"/>
</dbReference>
<dbReference type="PANTHER" id="PTHR48086:SF6">
    <property type="entry name" value="CATION_ACETATE SYMPORTER ACTP"/>
    <property type="match status" value="1"/>
</dbReference>
<dbReference type="GO" id="GO:0015123">
    <property type="term" value="F:acetate transmembrane transporter activity"/>
    <property type="evidence" value="ECO:0007669"/>
    <property type="project" value="TreeGrafter"/>
</dbReference>
<organism evidence="11 12">
    <name type="scientific">Petropleomorpha daqingensis</name>
    <dbReference type="NCBI Taxonomy" id="2026353"/>
    <lineage>
        <taxon>Bacteria</taxon>
        <taxon>Bacillati</taxon>
        <taxon>Actinomycetota</taxon>
        <taxon>Actinomycetes</taxon>
        <taxon>Geodermatophilales</taxon>
        <taxon>Geodermatophilaceae</taxon>
        <taxon>Petropleomorpha</taxon>
    </lineage>
</organism>
<dbReference type="GO" id="GO:0005886">
    <property type="term" value="C:plasma membrane"/>
    <property type="evidence" value="ECO:0007669"/>
    <property type="project" value="UniProtKB-SubCell"/>
</dbReference>
<feature type="transmembrane region" description="Helical" evidence="10">
    <location>
        <begin position="252"/>
        <end position="274"/>
    </location>
</feature>
<keyword evidence="7 10" id="KW-1133">Transmembrane helix</keyword>
<dbReference type="Gene3D" id="1.20.1730.10">
    <property type="entry name" value="Sodium/glucose cotransporter"/>
    <property type="match status" value="1"/>
</dbReference>
<dbReference type="InterPro" id="IPR038377">
    <property type="entry name" value="Na/Glc_symporter_sf"/>
</dbReference>
<dbReference type="RefSeq" id="WP_179716291.1">
    <property type="nucleotide sequence ID" value="NZ_JACBZT010000001.1"/>
</dbReference>
<feature type="transmembrane region" description="Helical" evidence="10">
    <location>
        <begin position="59"/>
        <end position="80"/>
    </location>
</feature>
<evidence type="ECO:0000256" key="6">
    <source>
        <dbReference type="ARBA" id="ARBA00022847"/>
    </source>
</evidence>
<dbReference type="PROSITE" id="PS50283">
    <property type="entry name" value="NA_SOLUT_SYMP_3"/>
    <property type="match status" value="1"/>
</dbReference>
<comment type="subcellular location">
    <subcellularLocation>
        <location evidence="1">Cell membrane</location>
        <topology evidence="1">Multi-pass membrane protein</topology>
    </subcellularLocation>
</comment>
<dbReference type="Pfam" id="PF00474">
    <property type="entry name" value="SSF"/>
    <property type="match status" value="1"/>
</dbReference>
<evidence type="ECO:0000313" key="11">
    <source>
        <dbReference type="EMBL" id="NYJ05671.1"/>
    </source>
</evidence>
<feature type="transmembrane region" description="Helical" evidence="10">
    <location>
        <begin position="498"/>
        <end position="516"/>
    </location>
</feature>
<evidence type="ECO:0000256" key="8">
    <source>
        <dbReference type="ARBA" id="ARBA00023136"/>
    </source>
</evidence>
<evidence type="ECO:0000256" key="7">
    <source>
        <dbReference type="ARBA" id="ARBA00022989"/>
    </source>
</evidence>
<sequence length="544" mass="56630">MADVLAAEETVGNPGINIAIFGVFVLITLYITFRASRTNRSATDYYAAGRTISATQNGLAISGDYLSAASFLGIAGAIAVFGYDGFLYSIGFLVAWLVALLLVAELMRNTARFTMADVLAFRMRQRPVRTAAAISTLVVSLFYLLAQMSGAGGLVTLLLGVKGEAAQALVVILVGALMIFYVLVGGMRGTTYVQVIKATLLLAGALVITVWVLAKYGFNPSSVLGGAADTAGAKVLDPGNQYGISNASKLDFVSLALALVLGTAGLPHVLMRFYTVPTAKDARRSVQWAIWLIGIFYLMSLVIGYGAGALVGPERILGAPGAVNAAAPLLAFELGGTVLLGIIAGVAFATILAVVAGLTITASASFAHDVYANVIKKGEVPPNGEIKVARITAIVIGAIAIGLGILALQAGLNIAFLVALAFAIAASANLPTILYSLFWKRFTTQGALWSIYGGLISSVVLIIFSPVVSGAAVNPATGKSTSMIQDVDFHWFPLNNPGLVSIPLAFVLGWLGTVLTKEKADGDKWAELEVRSLTGIGAEKAVQH</sequence>
<protein>
    <submittedName>
        <fullName evidence="11">Cation/acetate symporter</fullName>
    </submittedName>
</protein>
<dbReference type="InterPro" id="IPR050277">
    <property type="entry name" value="Sodium:Solute_Symporter"/>
</dbReference>
<name>A0A853CEU4_9ACTN</name>
<keyword evidence="8 10" id="KW-0472">Membrane</keyword>
<proteinExistence type="inferred from homology"/>
<feature type="transmembrane region" description="Helical" evidence="10">
    <location>
        <begin position="128"/>
        <end position="145"/>
    </location>
</feature>
<dbReference type="PANTHER" id="PTHR48086">
    <property type="entry name" value="SODIUM/PROLINE SYMPORTER-RELATED"/>
    <property type="match status" value="1"/>
</dbReference>
<dbReference type="CDD" id="cd11480">
    <property type="entry name" value="SLC5sbd_u4"/>
    <property type="match status" value="1"/>
</dbReference>